<dbReference type="Proteomes" id="UP000187367">
    <property type="component" value="Unassembled WGS sequence"/>
</dbReference>
<proteinExistence type="predicted"/>
<protein>
    <submittedName>
        <fullName evidence="1">Uncharacterized protein</fullName>
    </submittedName>
</protein>
<organism evidence="1 2">
    <name type="scientific">Bacillus swezeyi</name>
    <dbReference type="NCBI Taxonomy" id="1925020"/>
    <lineage>
        <taxon>Bacteria</taxon>
        <taxon>Bacillati</taxon>
        <taxon>Bacillota</taxon>
        <taxon>Bacilli</taxon>
        <taxon>Bacillales</taxon>
        <taxon>Bacillaceae</taxon>
        <taxon>Bacillus</taxon>
    </lineage>
</organism>
<evidence type="ECO:0000313" key="2">
    <source>
        <dbReference type="Proteomes" id="UP000187367"/>
    </source>
</evidence>
<gene>
    <name evidence="1" type="ORF">BW143_21425</name>
</gene>
<name>A0A1R1Q7M0_9BACI</name>
<reference evidence="1 2" key="1">
    <citation type="submission" date="2017-01" db="EMBL/GenBank/DDBJ databases">
        <title>Bacillus phylogenomics.</title>
        <authorList>
            <person name="Dunlap C."/>
        </authorList>
    </citation>
    <scope>NUCLEOTIDE SEQUENCE [LARGE SCALE GENOMIC DNA]</scope>
    <source>
        <strain evidence="1 2">NRRL B-41282</strain>
    </source>
</reference>
<evidence type="ECO:0000313" key="1">
    <source>
        <dbReference type="EMBL" id="OMH98376.1"/>
    </source>
</evidence>
<comment type="caution">
    <text evidence="1">The sequence shown here is derived from an EMBL/GenBank/DDBJ whole genome shotgun (WGS) entry which is preliminary data.</text>
</comment>
<dbReference type="AlphaFoldDB" id="A0A1R1Q7M0"/>
<keyword evidence="2" id="KW-1185">Reference proteome</keyword>
<dbReference type="EMBL" id="MTJL01000054">
    <property type="protein sequence ID" value="OMH98376.1"/>
    <property type="molecule type" value="Genomic_DNA"/>
</dbReference>
<accession>A0A1R1Q7M0</accession>
<sequence length="128" mass="13948">MIAASIFPATSAFAAEVQSFGWKTLADDQQTISKEGNMTGDYKSDGGNYRICVFHIRSGNTMTVSLYESDPELPLDRAGNRKYIAAPGGCATWTNLNSWIDGSNKKAEFNAKIDSETGRDSVQVKVQD</sequence>
<accession>A0A1R1RFG2</accession>